<dbReference type="EMBL" id="ML220113">
    <property type="protein sequence ID" value="TGZ83736.1"/>
    <property type="molecule type" value="Genomic_DNA"/>
</dbReference>
<evidence type="ECO:0000313" key="1">
    <source>
        <dbReference type="EMBL" id="TGZ83736.1"/>
    </source>
</evidence>
<evidence type="ECO:0000313" key="2">
    <source>
        <dbReference type="Proteomes" id="UP000298138"/>
    </source>
</evidence>
<dbReference type="AlphaFoldDB" id="A0A4S2N3V2"/>
<proteinExistence type="predicted"/>
<dbReference type="Proteomes" id="UP000298138">
    <property type="component" value="Unassembled WGS sequence"/>
</dbReference>
<sequence length="522" mass="57408">MSQLFPPMTTRHYRSQPNLTVTTPCRKTTSLLTSSPTLCTPSRPVPFDISLIPPHFRDTLQQHPTLPLLTASPSTSSVPLFISSYPIIPHPVSPHHISFHSTRQSDVLYNRTHRPGPDPGHRVIRDDHIIARFLDFFPHAEAGWFLYDNTLVVVMDTMYRKGVMEVMYPETFAGFRVVYVDAETVGRIGKPARREDEGKGIQGEGSVVGPGTRVTPAKAVKEERELCATSLGLLVEIQGNRYLTTSPRGTVRWLSAHDAGIRRGLQGSVYDKCRDEEEVKAVALESVDGAKKIGKIAHTYHVLQLRIYEPLAHSHDILLIPYRSPPPPSPGLLTPRPSLLTLRSPRRSPSATFSSLGTSTGSTLNFRHTSTNLRFLPPSIRLPPTTLVQLLSPHASGPITGIIVGEAILKYPSILDENVMITHTVWLVRSLELAEIEEADVGMAWVTIPKSPNKDVFGGDEMGYERDRVVVGFHMGCIAQMVAPRDGGRGTWSGNGVGRKVGCGFALVGMLPMELAAEARIV</sequence>
<reference evidence="1 2" key="1">
    <citation type="submission" date="2019-04" db="EMBL/GenBank/DDBJ databases">
        <title>Comparative genomics and transcriptomics to analyze fruiting body development in filamentous ascomycetes.</title>
        <authorList>
            <consortium name="DOE Joint Genome Institute"/>
            <person name="Lutkenhaus R."/>
            <person name="Traeger S."/>
            <person name="Breuer J."/>
            <person name="Kuo A."/>
            <person name="Lipzen A."/>
            <person name="Pangilinan J."/>
            <person name="Dilworth D."/>
            <person name="Sandor L."/>
            <person name="Poggeler S."/>
            <person name="Barry K."/>
            <person name="Grigoriev I.V."/>
            <person name="Nowrousian M."/>
        </authorList>
    </citation>
    <scope>NUCLEOTIDE SEQUENCE [LARGE SCALE GENOMIC DNA]</scope>
    <source>
        <strain evidence="1 2">CBS 389.68</strain>
    </source>
</reference>
<dbReference type="InParanoid" id="A0A4S2N3V2"/>
<protein>
    <submittedName>
        <fullName evidence="1">Uncharacterized protein</fullName>
    </submittedName>
</protein>
<accession>A0A4S2N3V2</accession>
<gene>
    <name evidence="1" type="ORF">EX30DRAFT_393302</name>
</gene>
<organism evidence="1 2">
    <name type="scientific">Ascodesmis nigricans</name>
    <dbReference type="NCBI Taxonomy" id="341454"/>
    <lineage>
        <taxon>Eukaryota</taxon>
        <taxon>Fungi</taxon>
        <taxon>Dikarya</taxon>
        <taxon>Ascomycota</taxon>
        <taxon>Pezizomycotina</taxon>
        <taxon>Pezizomycetes</taxon>
        <taxon>Pezizales</taxon>
        <taxon>Ascodesmidaceae</taxon>
        <taxon>Ascodesmis</taxon>
    </lineage>
</organism>
<name>A0A4S2N3V2_9PEZI</name>
<keyword evidence="2" id="KW-1185">Reference proteome</keyword>